<dbReference type="PROSITE" id="PS51032">
    <property type="entry name" value="AP2_ERF"/>
    <property type="match status" value="1"/>
</dbReference>
<keyword evidence="6" id="KW-0539">Nucleus</keyword>
<evidence type="ECO:0000256" key="2">
    <source>
        <dbReference type="ARBA" id="ARBA00023015"/>
    </source>
</evidence>
<keyword evidence="5" id="KW-0804">Transcription</keyword>
<dbReference type="SMART" id="SM00380">
    <property type="entry name" value="AP2"/>
    <property type="match status" value="1"/>
</dbReference>
<feature type="domain" description="AP2/ERF" evidence="9">
    <location>
        <begin position="27"/>
        <end position="90"/>
    </location>
</feature>
<dbReference type="InterPro" id="IPR001471">
    <property type="entry name" value="AP2/ERF_dom"/>
</dbReference>
<proteinExistence type="inferred from homology"/>
<dbReference type="GO" id="GO:0003700">
    <property type="term" value="F:DNA-binding transcription factor activity"/>
    <property type="evidence" value="ECO:0007669"/>
    <property type="project" value="InterPro"/>
</dbReference>
<name>A0AAW2MTH2_9LAMI</name>
<feature type="region of interest" description="Disordered" evidence="8">
    <location>
        <begin position="1"/>
        <end position="24"/>
    </location>
</feature>
<dbReference type="AlphaFoldDB" id="A0AAW2MTH2"/>
<feature type="compositionally biased region" description="Low complexity" evidence="8">
    <location>
        <begin position="12"/>
        <end position="21"/>
    </location>
</feature>
<evidence type="ECO:0000313" key="10">
    <source>
        <dbReference type="EMBL" id="KAL0333863.1"/>
    </source>
</evidence>
<protein>
    <submittedName>
        <fullName evidence="10">Dehydration-responsive element-binding protein 3</fullName>
    </submittedName>
</protein>
<evidence type="ECO:0000256" key="3">
    <source>
        <dbReference type="ARBA" id="ARBA00023125"/>
    </source>
</evidence>
<feature type="compositionally biased region" description="Low complexity" evidence="8">
    <location>
        <begin position="125"/>
        <end position="144"/>
    </location>
</feature>
<dbReference type="InterPro" id="IPR016177">
    <property type="entry name" value="DNA-bd_dom_sf"/>
</dbReference>
<comment type="caution">
    <text evidence="10">The sequence shown here is derived from an EMBL/GenBank/DDBJ whole genome shotgun (WGS) entry which is preliminary data.</text>
</comment>
<dbReference type="InterPro" id="IPR051032">
    <property type="entry name" value="AP2/ERF_TF_ERF_subfamily"/>
</dbReference>
<gene>
    <name evidence="10" type="ORF">Sangu_1542500</name>
</gene>
<dbReference type="EMBL" id="JACGWK010000009">
    <property type="protein sequence ID" value="KAL0333863.1"/>
    <property type="molecule type" value="Genomic_DNA"/>
</dbReference>
<reference evidence="10" key="2">
    <citation type="journal article" date="2024" name="Plant">
        <title>Genomic evolution and insights into agronomic trait innovations of Sesamum species.</title>
        <authorList>
            <person name="Miao H."/>
            <person name="Wang L."/>
            <person name="Qu L."/>
            <person name="Liu H."/>
            <person name="Sun Y."/>
            <person name="Le M."/>
            <person name="Wang Q."/>
            <person name="Wei S."/>
            <person name="Zheng Y."/>
            <person name="Lin W."/>
            <person name="Duan Y."/>
            <person name="Cao H."/>
            <person name="Xiong S."/>
            <person name="Wang X."/>
            <person name="Wei L."/>
            <person name="Li C."/>
            <person name="Ma Q."/>
            <person name="Ju M."/>
            <person name="Zhao R."/>
            <person name="Li G."/>
            <person name="Mu C."/>
            <person name="Tian Q."/>
            <person name="Mei H."/>
            <person name="Zhang T."/>
            <person name="Gao T."/>
            <person name="Zhang H."/>
        </authorList>
    </citation>
    <scope>NUCLEOTIDE SEQUENCE</scope>
    <source>
        <strain evidence="10">G01</strain>
    </source>
</reference>
<keyword evidence="4" id="KW-0010">Activator</keyword>
<evidence type="ECO:0000256" key="5">
    <source>
        <dbReference type="ARBA" id="ARBA00023163"/>
    </source>
</evidence>
<dbReference type="GO" id="GO:0003677">
    <property type="term" value="F:DNA binding"/>
    <property type="evidence" value="ECO:0007669"/>
    <property type="project" value="UniProtKB-KW"/>
</dbReference>
<keyword evidence="3" id="KW-0238">DNA-binding</keyword>
<dbReference type="InterPro" id="IPR036955">
    <property type="entry name" value="AP2/ERF_dom_sf"/>
</dbReference>
<evidence type="ECO:0000256" key="6">
    <source>
        <dbReference type="ARBA" id="ARBA00023242"/>
    </source>
</evidence>
<dbReference type="PANTHER" id="PTHR31985">
    <property type="entry name" value="ETHYLENE-RESPONSIVE TRANSCRIPTION FACTOR ERF042-RELATED"/>
    <property type="match status" value="1"/>
</dbReference>
<dbReference type="Gene3D" id="3.30.730.10">
    <property type="entry name" value="AP2/ERF domain"/>
    <property type="match status" value="1"/>
</dbReference>
<comment type="subcellular location">
    <subcellularLocation>
        <location evidence="1">Nucleus</location>
    </subcellularLocation>
</comment>
<reference evidence="10" key="1">
    <citation type="submission" date="2020-06" db="EMBL/GenBank/DDBJ databases">
        <authorList>
            <person name="Li T."/>
            <person name="Hu X."/>
            <person name="Zhang T."/>
            <person name="Song X."/>
            <person name="Zhang H."/>
            <person name="Dai N."/>
            <person name="Sheng W."/>
            <person name="Hou X."/>
            <person name="Wei L."/>
        </authorList>
    </citation>
    <scope>NUCLEOTIDE SEQUENCE</scope>
    <source>
        <strain evidence="10">G01</strain>
        <tissue evidence="10">Leaf</tissue>
    </source>
</reference>
<evidence type="ECO:0000256" key="4">
    <source>
        <dbReference type="ARBA" id="ARBA00023159"/>
    </source>
</evidence>
<accession>A0AAW2MTH2</accession>
<sequence>MARSEERNITISNNSSSSSSSKASIWGYRGVRMRHGENGSPKSWEPRKKSRIWLGNLRDPGKMAARAHDVAALAIQGQLCYSQTSRRDIPPLAPPASRASPRDVQAARHQGRLMDDVLDHRRDSPSLTSSSSSSSSSLVSSIASPEPAEELGEIVELPSLDTSYGTLEGSRDGDFAFGAGLLVGRLLQSAGVIQFR</sequence>
<evidence type="ECO:0000256" key="7">
    <source>
        <dbReference type="ARBA" id="ARBA00024343"/>
    </source>
</evidence>
<dbReference type="SUPFAM" id="SSF54171">
    <property type="entry name" value="DNA-binding domain"/>
    <property type="match status" value="1"/>
</dbReference>
<feature type="compositionally biased region" description="Basic and acidic residues" evidence="8">
    <location>
        <begin position="112"/>
        <end position="124"/>
    </location>
</feature>
<keyword evidence="2" id="KW-0805">Transcription regulation</keyword>
<evidence type="ECO:0000256" key="8">
    <source>
        <dbReference type="SAM" id="MobiDB-lite"/>
    </source>
</evidence>
<evidence type="ECO:0000259" key="9">
    <source>
        <dbReference type="PROSITE" id="PS51032"/>
    </source>
</evidence>
<dbReference type="PANTHER" id="PTHR31985:SF294">
    <property type="entry name" value="DEHYDRATION-RESPONSIVE ELEMENT-BINDING PROTEIN 3-LIKE"/>
    <property type="match status" value="1"/>
</dbReference>
<organism evidence="10">
    <name type="scientific">Sesamum angustifolium</name>
    <dbReference type="NCBI Taxonomy" id="2727405"/>
    <lineage>
        <taxon>Eukaryota</taxon>
        <taxon>Viridiplantae</taxon>
        <taxon>Streptophyta</taxon>
        <taxon>Embryophyta</taxon>
        <taxon>Tracheophyta</taxon>
        <taxon>Spermatophyta</taxon>
        <taxon>Magnoliopsida</taxon>
        <taxon>eudicotyledons</taxon>
        <taxon>Gunneridae</taxon>
        <taxon>Pentapetalae</taxon>
        <taxon>asterids</taxon>
        <taxon>lamiids</taxon>
        <taxon>Lamiales</taxon>
        <taxon>Pedaliaceae</taxon>
        <taxon>Sesamum</taxon>
    </lineage>
</organism>
<dbReference type="GO" id="GO:0005634">
    <property type="term" value="C:nucleus"/>
    <property type="evidence" value="ECO:0007669"/>
    <property type="project" value="UniProtKB-SubCell"/>
</dbReference>
<feature type="region of interest" description="Disordered" evidence="8">
    <location>
        <begin position="85"/>
        <end position="145"/>
    </location>
</feature>
<evidence type="ECO:0000256" key="1">
    <source>
        <dbReference type="ARBA" id="ARBA00004123"/>
    </source>
</evidence>
<comment type="similarity">
    <text evidence="7">Belongs to the AP2/ERF transcription factor family. ERF subfamily.</text>
</comment>